<comment type="caution">
    <text evidence="2">The sequence shown here is derived from an EMBL/GenBank/DDBJ whole genome shotgun (WGS) entry which is preliminary data.</text>
</comment>
<reference evidence="2" key="1">
    <citation type="submission" date="2021-02" db="EMBL/GenBank/DDBJ databases">
        <authorList>
            <person name="Nowell W R."/>
        </authorList>
    </citation>
    <scope>NUCLEOTIDE SEQUENCE</scope>
</reference>
<dbReference type="Gene3D" id="2.60.40.10">
    <property type="entry name" value="Immunoglobulins"/>
    <property type="match status" value="2"/>
</dbReference>
<evidence type="ECO:0008006" key="4">
    <source>
        <dbReference type="Google" id="ProtNLM"/>
    </source>
</evidence>
<dbReference type="InterPro" id="IPR036116">
    <property type="entry name" value="FN3_sf"/>
</dbReference>
<accession>A0A819WNU4</accession>
<dbReference type="SUPFAM" id="SSF48726">
    <property type="entry name" value="Immunoglobulin"/>
    <property type="match status" value="1"/>
</dbReference>
<dbReference type="Proteomes" id="UP000663844">
    <property type="component" value="Unassembled WGS sequence"/>
</dbReference>
<gene>
    <name evidence="2" type="ORF">OXD698_LOCUS36857</name>
</gene>
<protein>
    <recommendedName>
        <fullName evidence="4">Fibronectin type-III domain-containing protein</fullName>
    </recommendedName>
</protein>
<keyword evidence="1" id="KW-0393">Immunoglobulin domain</keyword>
<sequence length="268" mass="30720">MNTTPNINSCSSQVVRVEPQSNTQDLHQELPCKGRICTHCGKCRDWYWVPANDSSWMEGYKHYMKRPDATCTGCYGGGYDSRYNYDSCYGGGSYYHWFCGCCFFGRHCECDDNRFPVKQIIVDINASIRIPFTFSDLSKPELTIIRVDESKENRSTLDLFQSSETFLLRQTIRNDTGLYRLQATNESGTATSRFDILIQTVPFSPGASLQITDSGNDYVSLAWHTCPDDGGSYITSYFVEKREEYKSISEDSLLVSYDNFNYEIFFIQ</sequence>
<dbReference type="SUPFAM" id="SSF49265">
    <property type="entry name" value="Fibronectin type III"/>
    <property type="match status" value="1"/>
</dbReference>
<evidence type="ECO:0000313" key="3">
    <source>
        <dbReference type="Proteomes" id="UP000663844"/>
    </source>
</evidence>
<evidence type="ECO:0000313" key="2">
    <source>
        <dbReference type="EMBL" id="CAF4128001.1"/>
    </source>
</evidence>
<evidence type="ECO:0000256" key="1">
    <source>
        <dbReference type="ARBA" id="ARBA00023319"/>
    </source>
</evidence>
<name>A0A819WNU4_9BILA</name>
<dbReference type="InterPro" id="IPR013783">
    <property type="entry name" value="Ig-like_fold"/>
</dbReference>
<dbReference type="EMBL" id="CAJOAZ010006239">
    <property type="protein sequence ID" value="CAF4128001.1"/>
    <property type="molecule type" value="Genomic_DNA"/>
</dbReference>
<organism evidence="2 3">
    <name type="scientific">Adineta steineri</name>
    <dbReference type="NCBI Taxonomy" id="433720"/>
    <lineage>
        <taxon>Eukaryota</taxon>
        <taxon>Metazoa</taxon>
        <taxon>Spiralia</taxon>
        <taxon>Gnathifera</taxon>
        <taxon>Rotifera</taxon>
        <taxon>Eurotatoria</taxon>
        <taxon>Bdelloidea</taxon>
        <taxon>Adinetida</taxon>
        <taxon>Adinetidae</taxon>
        <taxon>Adineta</taxon>
    </lineage>
</organism>
<dbReference type="CDD" id="cd00063">
    <property type="entry name" value="FN3"/>
    <property type="match status" value="1"/>
</dbReference>
<dbReference type="PANTHER" id="PTHR14340">
    <property type="entry name" value="MICROFIBRIL-ASSOCIATED GLYCOPROTEIN 3"/>
    <property type="match status" value="1"/>
</dbReference>
<dbReference type="InterPro" id="IPR036179">
    <property type="entry name" value="Ig-like_dom_sf"/>
</dbReference>
<proteinExistence type="predicted"/>
<dbReference type="InterPro" id="IPR003961">
    <property type="entry name" value="FN3_dom"/>
</dbReference>
<dbReference type="PANTHER" id="PTHR14340:SF9">
    <property type="entry name" value="FIBRONECTIN TYPE-III DOMAIN-CONTAINING PROTEIN"/>
    <property type="match status" value="1"/>
</dbReference>
<dbReference type="AlphaFoldDB" id="A0A819WNU4"/>